<keyword evidence="3" id="KW-1185">Reference proteome</keyword>
<protein>
    <submittedName>
        <fullName evidence="2">Uncharacterized protein</fullName>
    </submittedName>
</protein>
<feature type="compositionally biased region" description="Polar residues" evidence="1">
    <location>
        <begin position="58"/>
        <end position="68"/>
    </location>
</feature>
<organism evidence="2 3">
    <name type="scientific">Parasitella parasitica</name>
    <dbReference type="NCBI Taxonomy" id="35722"/>
    <lineage>
        <taxon>Eukaryota</taxon>
        <taxon>Fungi</taxon>
        <taxon>Fungi incertae sedis</taxon>
        <taxon>Mucoromycota</taxon>
        <taxon>Mucoromycotina</taxon>
        <taxon>Mucoromycetes</taxon>
        <taxon>Mucorales</taxon>
        <taxon>Mucorineae</taxon>
        <taxon>Mucoraceae</taxon>
        <taxon>Parasitella</taxon>
    </lineage>
</organism>
<dbReference type="AlphaFoldDB" id="A0A0B7NDN5"/>
<name>A0A0B7NDN5_9FUNG</name>
<evidence type="ECO:0000256" key="1">
    <source>
        <dbReference type="SAM" id="MobiDB-lite"/>
    </source>
</evidence>
<sequence length="90" mass="9285">MASNSTQVNKDNKQVDSTMAVQVQSASGSCKPTPMDVIDETRASSTSIPNVIDGISDMSASSSNVPRNDNVHASNTSCTAHFLLGGVISA</sequence>
<feature type="compositionally biased region" description="Polar residues" evidence="1">
    <location>
        <begin position="1"/>
        <end position="30"/>
    </location>
</feature>
<evidence type="ECO:0000313" key="3">
    <source>
        <dbReference type="Proteomes" id="UP000054107"/>
    </source>
</evidence>
<dbReference type="Proteomes" id="UP000054107">
    <property type="component" value="Unassembled WGS sequence"/>
</dbReference>
<gene>
    <name evidence="2" type="primary">PARPA_07121.1 scaffold 26343</name>
</gene>
<dbReference type="EMBL" id="LN729209">
    <property type="protein sequence ID" value="CEP13079.1"/>
    <property type="molecule type" value="Genomic_DNA"/>
</dbReference>
<proteinExistence type="predicted"/>
<feature type="region of interest" description="Disordered" evidence="1">
    <location>
        <begin position="1"/>
        <end position="68"/>
    </location>
</feature>
<accession>A0A0B7NDN5</accession>
<evidence type="ECO:0000313" key="2">
    <source>
        <dbReference type="EMBL" id="CEP13079.1"/>
    </source>
</evidence>
<reference evidence="2 3" key="1">
    <citation type="submission" date="2014-09" db="EMBL/GenBank/DDBJ databases">
        <authorList>
            <person name="Ellenberger Sabrina"/>
        </authorList>
    </citation>
    <scope>NUCLEOTIDE SEQUENCE [LARGE SCALE GENOMIC DNA]</scope>
    <source>
        <strain evidence="2 3">CBS 412.66</strain>
    </source>
</reference>